<dbReference type="InterPro" id="IPR039874">
    <property type="entry name" value="WAPL"/>
</dbReference>
<evidence type="ECO:0000256" key="1">
    <source>
        <dbReference type="ARBA" id="ARBA00006854"/>
    </source>
</evidence>
<evidence type="ECO:0000256" key="2">
    <source>
        <dbReference type="SAM" id="MobiDB-lite"/>
    </source>
</evidence>
<feature type="region of interest" description="Disordered" evidence="2">
    <location>
        <begin position="354"/>
        <end position="375"/>
    </location>
</feature>
<dbReference type="Proteomes" id="UP000800097">
    <property type="component" value="Unassembled WGS sequence"/>
</dbReference>
<dbReference type="PANTHER" id="PTHR22100:SF13">
    <property type="entry name" value="WINGS APART-LIKE PROTEIN HOMOLOG"/>
    <property type="match status" value="1"/>
</dbReference>
<feature type="compositionally biased region" description="Polar residues" evidence="2">
    <location>
        <begin position="261"/>
        <end position="276"/>
    </location>
</feature>
<feature type="compositionally biased region" description="Basic and acidic residues" evidence="2">
    <location>
        <begin position="174"/>
        <end position="184"/>
    </location>
</feature>
<evidence type="ECO:0000313" key="5">
    <source>
        <dbReference type="Proteomes" id="UP000800097"/>
    </source>
</evidence>
<reference evidence="4" key="1">
    <citation type="journal article" date="2020" name="Stud. Mycol.">
        <title>101 Dothideomycetes genomes: a test case for predicting lifestyles and emergence of pathogens.</title>
        <authorList>
            <person name="Haridas S."/>
            <person name="Albert R."/>
            <person name="Binder M."/>
            <person name="Bloem J."/>
            <person name="Labutti K."/>
            <person name="Salamov A."/>
            <person name="Andreopoulos B."/>
            <person name="Baker S."/>
            <person name="Barry K."/>
            <person name="Bills G."/>
            <person name="Bluhm B."/>
            <person name="Cannon C."/>
            <person name="Castanera R."/>
            <person name="Culley D."/>
            <person name="Daum C."/>
            <person name="Ezra D."/>
            <person name="Gonzalez J."/>
            <person name="Henrissat B."/>
            <person name="Kuo A."/>
            <person name="Liang C."/>
            <person name="Lipzen A."/>
            <person name="Lutzoni F."/>
            <person name="Magnuson J."/>
            <person name="Mondo S."/>
            <person name="Nolan M."/>
            <person name="Ohm R."/>
            <person name="Pangilinan J."/>
            <person name="Park H.-J."/>
            <person name="Ramirez L."/>
            <person name="Alfaro M."/>
            <person name="Sun H."/>
            <person name="Tritt A."/>
            <person name="Yoshinaga Y."/>
            <person name="Zwiers L.-H."/>
            <person name="Turgeon B."/>
            <person name="Goodwin S."/>
            <person name="Spatafora J."/>
            <person name="Crous P."/>
            <person name="Grigoriev I."/>
        </authorList>
    </citation>
    <scope>NUCLEOTIDE SEQUENCE</scope>
    <source>
        <strain evidence="4">CBS 379.55</strain>
    </source>
</reference>
<dbReference type="AlphaFoldDB" id="A0A6A6J7D3"/>
<feature type="compositionally biased region" description="Basic and acidic residues" evidence="2">
    <location>
        <begin position="291"/>
        <end position="308"/>
    </location>
</feature>
<dbReference type="EMBL" id="ML986523">
    <property type="protein sequence ID" value="KAF2272305.1"/>
    <property type="molecule type" value="Genomic_DNA"/>
</dbReference>
<evidence type="ECO:0000259" key="3">
    <source>
        <dbReference type="Pfam" id="PF07814"/>
    </source>
</evidence>
<feature type="region of interest" description="Disordered" evidence="2">
    <location>
        <begin position="445"/>
        <end position="528"/>
    </location>
</feature>
<dbReference type="RefSeq" id="XP_033649844.1">
    <property type="nucleotide sequence ID" value="XM_033796594.1"/>
</dbReference>
<feature type="region of interest" description="Disordered" evidence="2">
    <location>
        <begin position="591"/>
        <end position="614"/>
    </location>
</feature>
<proteinExistence type="inferred from homology"/>
<organism evidence="4 5">
    <name type="scientific">Westerdykella ornata</name>
    <dbReference type="NCBI Taxonomy" id="318751"/>
    <lineage>
        <taxon>Eukaryota</taxon>
        <taxon>Fungi</taxon>
        <taxon>Dikarya</taxon>
        <taxon>Ascomycota</taxon>
        <taxon>Pezizomycotina</taxon>
        <taxon>Dothideomycetes</taxon>
        <taxon>Pleosporomycetidae</taxon>
        <taxon>Pleosporales</taxon>
        <taxon>Sporormiaceae</taxon>
        <taxon>Westerdykella</taxon>
    </lineage>
</organism>
<gene>
    <name evidence="4" type="ORF">EI97DRAFT_406570</name>
</gene>
<dbReference type="GeneID" id="54549769"/>
<feature type="domain" description="Wings apart-like protein C-terminal" evidence="3">
    <location>
        <begin position="614"/>
        <end position="945"/>
    </location>
</feature>
<dbReference type="InterPro" id="IPR022771">
    <property type="entry name" value="WAPL_C"/>
</dbReference>
<keyword evidence="5" id="KW-1185">Reference proteome</keyword>
<dbReference type="InterPro" id="IPR011989">
    <property type="entry name" value="ARM-like"/>
</dbReference>
<dbReference type="OrthoDB" id="78088at2759"/>
<dbReference type="PANTHER" id="PTHR22100">
    <property type="entry name" value="WINGS APART-LIKE PROTEIN HOMOLOG"/>
    <property type="match status" value="1"/>
</dbReference>
<feature type="compositionally biased region" description="Polar residues" evidence="2">
    <location>
        <begin position="49"/>
        <end position="75"/>
    </location>
</feature>
<protein>
    <recommendedName>
        <fullName evidence="3">Wings apart-like protein C-terminal domain-containing protein</fullName>
    </recommendedName>
</protein>
<evidence type="ECO:0000313" key="4">
    <source>
        <dbReference type="EMBL" id="KAF2272305.1"/>
    </source>
</evidence>
<feature type="compositionally biased region" description="Polar residues" evidence="2">
    <location>
        <begin position="152"/>
        <end position="173"/>
    </location>
</feature>
<name>A0A6A6J7D3_WESOR</name>
<dbReference type="Pfam" id="PF07814">
    <property type="entry name" value="WAPL"/>
    <property type="match status" value="1"/>
</dbReference>
<sequence>MANSISPAFTTAHRRKRNATYGKASRSLIKTTWNDDVPSPERPRRHVDTSASITQTRLDSLKSHSSINGSKATTSPKDDIFNVPSDDELPSRSTPAAARKLSKKPAQADLFDVPESDDDVAQPQHRRTKTPQALHRAETRTLKPDVPPPPNRNNMKLSTSATSSPPLKSTTSQAREKKGYERNHSNAKPSRMAASAAAASNVHPRVVVGNRKRADKSDFLASSKPPSKAAADHDIYDVPSSGDEATIVSPPRRKPAPIGRSQVQIPPSKQPLSPISSLGELSDSGTRKRKRNDEALSHRLERSTDVGRKVRQCSKGPEHGTNSSKTSGPMSKRGENDVLPKQIIDAVWSTNPVNKPKRTRLRTVPDGTRPLLAKAPSSPAKLRGMLAMGFSHEPSMGEYVPVTNGEDEMMYDIPEPSTPPTTRPNHLAAGSLTPRQKNILSALVSDADATSTGMPSIRRLQLSERRPGLPRSASDIPQSACTRRTRLIDSLKQAASVSDEDTESDRESERASEHAPAPASPQEANVESNQFEVDQHIDPLDVDVDAIVPGHSQPSQNTESRVTYARQRSYRQEANPEDDLLLAMDMDDFLGYNEDGRNRGQESSSEDEGDPASQMRGLHALRREGEDQRFRMEAQTAVDDIADKAGLGKSVRRSAMLDFCSRMADKTFLGQLLESALLEQFLGGVGYAGEVIFDFAAIVAVGFVLEAGPNVAILEETWKCGILKTLEHHLDLDTDINRIARERKTNLSMIGRESVRNFRTMVQRSTLWSSGTPEKVTPQVVALRTLELLVLGLRKAGNTQALVSEEVVHKLLHVAAASSKGTAQDLLSQNMAFSIMEGLSISGNNHTAWTNGVLERLADATATLYEAGDESPVKLATRLCILLTNNKPKACEVFARESFIASLVGFIIRLFQRLADAAADEELEARENLILCLGAMINIAEFSNQARLNVVANGDGSIDALVNTFLEGSERAARADSVEESQANIPIGYLTVLLGNLCLSDVVRRKIRSRLPGQRLDVLIEKVKEFVSFHERVDRMTDRFEGDEGRQVSQTYTKRLMQVVRRLELADS</sequence>
<feature type="region of interest" description="Disordered" evidence="2">
    <location>
        <begin position="1"/>
        <end position="335"/>
    </location>
</feature>
<feature type="compositionally biased region" description="Polar residues" evidence="2">
    <location>
        <begin position="320"/>
        <end position="329"/>
    </location>
</feature>
<comment type="similarity">
    <text evidence="1">Belongs to the WAPL family.</text>
</comment>
<accession>A0A6A6J7D3</accession>
<feature type="compositionally biased region" description="Basic and acidic residues" evidence="2">
    <location>
        <begin position="39"/>
        <end position="48"/>
    </location>
</feature>
<dbReference type="Gene3D" id="1.25.10.10">
    <property type="entry name" value="Leucine-rich Repeat Variant"/>
    <property type="match status" value="2"/>
</dbReference>